<dbReference type="Proteomes" id="UP000694402">
    <property type="component" value="Unassembled WGS sequence"/>
</dbReference>
<evidence type="ECO:0000259" key="7">
    <source>
        <dbReference type="PROSITE" id="PS50157"/>
    </source>
</evidence>
<evidence type="ECO:0000313" key="9">
    <source>
        <dbReference type="Proteomes" id="UP000694402"/>
    </source>
</evidence>
<dbReference type="Ensembl" id="ENSOTST00005029034.2">
    <property type="protein sequence ID" value="ENSOTSP00005026875.1"/>
    <property type="gene ID" value="ENSOTSG00005012655.2"/>
</dbReference>
<dbReference type="GO" id="GO:0000981">
    <property type="term" value="F:DNA-binding transcription factor activity, RNA polymerase II-specific"/>
    <property type="evidence" value="ECO:0007669"/>
    <property type="project" value="TreeGrafter"/>
</dbReference>
<feature type="region of interest" description="Disordered" evidence="6">
    <location>
        <begin position="40"/>
        <end position="67"/>
    </location>
</feature>
<organism evidence="8 9">
    <name type="scientific">Oncorhynchus tshawytscha</name>
    <name type="common">Chinook salmon</name>
    <name type="synonym">Salmo tshawytscha</name>
    <dbReference type="NCBI Taxonomy" id="74940"/>
    <lineage>
        <taxon>Eukaryota</taxon>
        <taxon>Metazoa</taxon>
        <taxon>Chordata</taxon>
        <taxon>Craniata</taxon>
        <taxon>Vertebrata</taxon>
        <taxon>Euteleostomi</taxon>
        <taxon>Actinopterygii</taxon>
        <taxon>Neopterygii</taxon>
        <taxon>Teleostei</taxon>
        <taxon>Protacanthopterygii</taxon>
        <taxon>Salmoniformes</taxon>
        <taxon>Salmonidae</taxon>
        <taxon>Salmoninae</taxon>
        <taxon>Oncorhynchus</taxon>
    </lineage>
</organism>
<dbReference type="GO" id="GO:0000978">
    <property type="term" value="F:RNA polymerase II cis-regulatory region sequence-specific DNA binding"/>
    <property type="evidence" value="ECO:0007669"/>
    <property type="project" value="TreeGrafter"/>
</dbReference>
<dbReference type="GeneTree" id="ENSGT01000000220326"/>
<dbReference type="PANTHER" id="PTHR23235:SF120">
    <property type="entry name" value="KRUPPEL-LIKE FACTOR 15"/>
    <property type="match status" value="1"/>
</dbReference>
<dbReference type="InterPro" id="IPR036236">
    <property type="entry name" value="Znf_C2H2_sf"/>
</dbReference>
<evidence type="ECO:0000256" key="3">
    <source>
        <dbReference type="ARBA" id="ARBA00022771"/>
    </source>
</evidence>
<dbReference type="GO" id="GO:0008270">
    <property type="term" value="F:zinc ion binding"/>
    <property type="evidence" value="ECO:0007669"/>
    <property type="project" value="UniProtKB-KW"/>
</dbReference>
<keyword evidence="3 5" id="KW-0863">Zinc-finger</keyword>
<evidence type="ECO:0000256" key="6">
    <source>
        <dbReference type="SAM" id="MobiDB-lite"/>
    </source>
</evidence>
<dbReference type="PANTHER" id="PTHR23235">
    <property type="entry name" value="KRUEPPEL-LIKE TRANSCRIPTION FACTOR"/>
    <property type="match status" value="1"/>
</dbReference>
<evidence type="ECO:0000256" key="2">
    <source>
        <dbReference type="ARBA" id="ARBA00022737"/>
    </source>
</evidence>
<evidence type="ECO:0000256" key="1">
    <source>
        <dbReference type="ARBA" id="ARBA00022723"/>
    </source>
</evidence>
<dbReference type="AlphaFoldDB" id="A0A8C8EYJ7"/>
<keyword evidence="1" id="KW-0479">Metal-binding</keyword>
<keyword evidence="2" id="KW-0677">Repeat</keyword>
<accession>A0A8C8EYJ7</accession>
<reference evidence="8" key="1">
    <citation type="submission" date="2025-08" db="UniProtKB">
        <authorList>
            <consortium name="Ensembl"/>
        </authorList>
    </citation>
    <scope>IDENTIFICATION</scope>
</reference>
<keyword evidence="9" id="KW-1185">Reference proteome</keyword>
<protein>
    <recommendedName>
        <fullName evidence="7">C2H2-type domain-containing protein</fullName>
    </recommendedName>
</protein>
<dbReference type="Gene3D" id="3.30.160.60">
    <property type="entry name" value="Classic Zinc Finger"/>
    <property type="match status" value="1"/>
</dbReference>
<sequence length="149" mass="16365">MTEVDLADMSRENQENRTLLTVAMILLDLNKCNQNTRSGTCGGGSRYQGQSDANAGDSRGTARAQQNKKAVIMHVSPENIHCCPFSSCGKMYSKSSHLKAHLIRCKGERPFQCTWSGFHSIMLLQGPTVRRHRSFASLSDSGDQSPTGM</sequence>
<reference evidence="8" key="2">
    <citation type="submission" date="2025-09" db="UniProtKB">
        <authorList>
            <consortium name="Ensembl"/>
        </authorList>
    </citation>
    <scope>IDENTIFICATION</scope>
</reference>
<evidence type="ECO:0000256" key="4">
    <source>
        <dbReference type="ARBA" id="ARBA00022833"/>
    </source>
</evidence>
<name>A0A8C8EYJ7_ONCTS</name>
<evidence type="ECO:0000313" key="8">
    <source>
        <dbReference type="Ensembl" id="ENSOTSP00005026875.1"/>
    </source>
</evidence>
<keyword evidence="4" id="KW-0862">Zinc</keyword>
<proteinExistence type="predicted"/>
<dbReference type="PROSITE" id="PS50157">
    <property type="entry name" value="ZINC_FINGER_C2H2_2"/>
    <property type="match status" value="1"/>
</dbReference>
<feature type="domain" description="C2H2-type" evidence="7">
    <location>
        <begin position="81"/>
        <end position="110"/>
    </location>
</feature>
<evidence type="ECO:0000256" key="5">
    <source>
        <dbReference type="PROSITE-ProRule" id="PRU00042"/>
    </source>
</evidence>
<dbReference type="SUPFAM" id="SSF57667">
    <property type="entry name" value="beta-beta-alpha zinc fingers"/>
    <property type="match status" value="1"/>
</dbReference>
<dbReference type="InterPro" id="IPR013087">
    <property type="entry name" value="Znf_C2H2_type"/>
</dbReference>